<evidence type="ECO:0000256" key="2">
    <source>
        <dbReference type="ARBA" id="ARBA00023136"/>
    </source>
</evidence>
<protein>
    <recommendedName>
        <fullName evidence="3">VASt domain-containing protein</fullName>
    </recommendedName>
</protein>
<dbReference type="PROSITE" id="PS51778">
    <property type="entry name" value="VAST"/>
    <property type="match status" value="1"/>
</dbReference>
<reference evidence="4 5" key="1">
    <citation type="journal article" date="2014" name="Genome Biol. Evol.">
        <title>The genome of the myxosporean Thelohanellus kitauei shows adaptations to nutrient acquisition within its fish host.</title>
        <authorList>
            <person name="Yang Y."/>
            <person name="Xiong J."/>
            <person name="Zhou Z."/>
            <person name="Huo F."/>
            <person name="Miao W."/>
            <person name="Ran C."/>
            <person name="Liu Y."/>
            <person name="Zhang J."/>
            <person name="Feng J."/>
            <person name="Wang M."/>
            <person name="Wang M."/>
            <person name="Wang L."/>
            <person name="Yao B."/>
        </authorList>
    </citation>
    <scope>NUCLEOTIDE SEQUENCE [LARGE SCALE GENOMIC DNA]</scope>
    <source>
        <strain evidence="4">Wuqing</strain>
    </source>
</reference>
<evidence type="ECO:0000313" key="4">
    <source>
        <dbReference type="EMBL" id="KII67161.1"/>
    </source>
</evidence>
<gene>
    <name evidence="4" type="ORF">RF11_11215</name>
</gene>
<evidence type="ECO:0000313" key="5">
    <source>
        <dbReference type="Proteomes" id="UP000031668"/>
    </source>
</evidence>
<organism evidence="4 5">
    <name type="scientific">Thelohanellus kitauei</name>
    <name type="common">Myxosporean</name>
    <dbReference type="NCBI Taxonomy" id="669202"/>
    <lineage>
        <taxon>Eukaryota</taxon>
        <taxon>Metazoa</taxon>
        <taxon>Cnidaria</taxon>
        <taxon>Myxozoa</taxon>
        <taxon>Myxosporea</taxon>
        <taxon>Bivalvulida</taxon>
        <taxon>Platysporina</taxon>
        <taxon>Myxobolidae</taxon>
        <taxon>Thelohanellus</taxon>
    </lineage>
</organism>
<proteinExistence type="predicted"/>
<keyword evidence="5" id="KW-1185">Reference proteome</keyword>
<sequence>MNFPFSPVLTETNLELANLGSFNLHHYCVNSRSVSHNSTYSDTFQALMRYCFTSTSTKMYTVKIYLKIDFTKRVTQVIKSVIVSRSFTKTALFVSTQLSLIEKHVLFKQTSNLSATDSGLDISQHMKMDHLKLRNIGIRSEILRLITNICNLIRVTLIHIYENFHCSSFKLTFIVVIIAYFMHIQLKIFRILSLSLDNQNKIIELLNEIVYKNR</sequence>
<keyword evidence="2" id="KW-0472">Membrane</keyword>
<comment type="caution">
    <text evidence="4">The sequence shown here is derived from an EMBL/GenBank/DDBJ whole genome shotgun (WGS) entry which is preliminary data.</text>
</comment>
<comment type="subcellular location">
    <subcellularLocation>
        <location evidence="1">Membrane</location>
    </subcellularLocation>
</comment>
<feature type="domain" description="VASt" evidence="3">
    <location>
        <begin position="1"/>
        <end position="105"/>
    </location>
</feature>
<accession>A0A0C2MJ59</accession>
<dbReference type="AlphaFoldDB" id="A0A0C2MJ59"/>
<dbReference type="InterPro" id="IPR031968">
    <property type="entry name" value="VASt"/>
</dbReference>
<evidence type="ECO:0000259" key="3">
    <source>
        <dbReference type="PROSITE" id="PS51778"/>
    </source>
</evidence>
<name>A0A0C2MJ59_THEKT</name>
<dbReference type="EMBL" id="JWZT01003288">
    <property type="protein sequence ID" value="KII67161.1"/>
    <property type="molecule type" value="Genomic_DNA"/>
</dbReference>
<evidence type="ECO:0000256" key="1">
    <source>
        <dbReference type="ARBA" id="ARBA00004370"/>
    </source>
</evidence>
<dbReference type="GO" id="GO:0016020">
    <property type="term" value="C:membrane"/>
    <property type="evidence" value="ECO:0007669"/>
    <property type="project" value="UniProtKB-SubCell"/>
</dbReference>
<dbReference type="Pfam" id="PF16016">
    <property type="entry name" value="VASt"/>
    <property type="match status" value="1"/>
</dbReference>
<dbReference type="Proteomes" id="UP000031668">
    <property type="component" value="Unassembled WGS sequence"/>
</dbReference>